<dbReference type="InterPro" id="IPR023828">
    <property type="entry name" value="Peptidase_S8_Ser-AS"/>
</dbReference>
<dbReference type="PANTHER" id="PTHR43399:SF4">
    <property type="entry name" value="CELL WALL-ASSOCIATED PROTEASE"/>
    <property type="match status" value="1"/>
</dbReference>
<dbReference type="PROSITE" id="PS51892">
    <property type="entry name" value="SUBTILASE"/>
    <property type="match status" value="1"/>
</dbReference>
<accession>A0ABQ1QWU1</accession>
<dbReference type="PANTHER" id="PTHR43399">
    <property type="entry name" value="SUBTILISIN-RELATED"/>
    <property type="match status" value="1"/>
</dbReference>
<evidence type="ECO:0000313" key="11">
    <source>
        <dbReference type="Proteomes" id="UP000625780"/>
    </source>
</evidence>
<name>A0ABQ1QWU1_9FLAO</name>
<dbReference type="InterPro" id="IPR022398">
    <property type="entry name" value="Peptidase_S8_His-AS"/>
</dbReference>
<dbReference type="SUPFAM" id="SSF52743">
    <property type="entry name" value="Subtilisin-like"/>
    <property type="match status" value="1"/>
</dbReference>
<dbReference type="PROSITE" id="PS00136">
    <property type="entry name" value="SUBTILASE_ASP"/>
    <property type="match status" value="1"/>
</dbReference>
<feature type="coiled-coil region" evidence="7">
    <location>
        <begin position="156"/>
        <end position="187"/>
    </location>
</feature>
<keyword evidence="4 5" id="KW-0720">Serine protease</keyword>
<comment type="caution">
    <text evidence="10">The sequence shown here is derived from an EMBL/GenBank/DDBJ whole genome shotgun (WGS) entry which is preliminary data.</text>
</comment>
<feature type="signal peptide" evidence="8">
    <location>
        <begin position="1"/>
        <end position="19"/>
    </location>
</feature>
<evidence type="ECO:0000256" key="5">
    <source>
        <dbReference type="PROSITE-ProRule" id="PRU01240"/>
    </source>
</evidence>
<feature type="active site" description="Charge relay system" evidence="5">
    <location>
        <position position="304"/>
    </location>
</feature>
<keyword evidence="3 5" id="KW-0378">Hydrolase</keyword>
<feature type="active site" description="Charge relay system" evidence="5">
    <location>
        <position position="476"/>
    </location>
</feature>
<dbReference type="CDD" id="cd07483">
    <property type="entry name" value="Peptidases_S8_Subtilisin_Novo-like"/>
    <property type="match status" value="1"/>
</dbReference>
<organism evidence="10 11">
    <name type="scientific">Muriicola marianensis</name>
    <dbReference type="NCBI Taxonomy" id="1324801"/>
    <lineage>
        <taxon>Bacteria</taxon>
        <taxon>Pseudomonadati</taxon>
        <taxon>Bacteroidota</taxon>
        <taxon>Flavobacteriia</taxon>
        <taxon>Flavobacteriales</taxon>
        <taxon>Flavobacteriaceae</taxon>
        <taxon>Muriicola</taxon>
    </lineage>
</organism>
<dbReference type="InterPro" id="IPR023827">
    <property type="entry name" value="Peptidase_S8_Asp-AS"/>
</dbReference>
<keyword evidence="7" id="KW-0175">Coiled coil</keyword>
<dbReference type="InterPro" id="IPR036852">
    <property type="entry name" value="Peptidase_S8/S53_dom_sf"/>
</dbReference>
<keyword evidence="8" id="KW-0732">Signal</keyword>
<evidence type="ECO:0000259" key="9">
    <source>
        <dbReference type="Pfam" id="PF00082"/>
    </source>
</evidence>
<evidence type="ECO:0000256" key="4">
    <source>
        <dbReference type="ARBA" id="ARBA00022825"/>
    </source>
</evidence>
<dbReference type="PRINTS" id="PR00723">
    <property type="entry name" value="SUBTILISIN"/>
</dbReference>
<protein>
    <submittedName>
        <fullName evidence="10">Peptidase S8</fullName>
    </submittedName>
</protein>
<evidence type="ECO:0000256" key="6">
    <source>
        <dbReference type="RuleBase" id="RU003355"/>
    </source>
</evidence>
<feature type="domain" description="Peptidase S8/S53" evidence="9">
    <location>
        <begin position="80"/>
        <end position="509"/>
    </location>
</feature>
<dbReference type="EMBL" id="BMFH01000001">
    <property type="protein sequence ID" value="GGD50331.1"/>
    <property type="molecule type" value="Genomic_DNA"/>
</dbReference>
<keyword evidence="2 5" id="KW-0645">Protease</keyword>
<dbReference type="InterPro" id="IPR000209">
    <property type="entry name" value="Peptidase_S8/S53_dom"/>
</dbReference>
<reference evidence="11" key="1">
    <citation type="journal article" date="2019" name="Int. J. Syst. Evol. Microbiol.">
        <title>The Global Catalogue of Microorganisms (GCM) 10K type strain sequencing project: providing services to taxonomists for standard genome sequencing and annotation.</title>
        <authorList>
            <consortium name="The Broad Institute Genomics Platform"/>
            <consortium name="The Broad Institute Genome Sequencing Center for Infectious Disease"/>
            <person name="Wu L."/>
            <person name="Ma J."/>
        </authorList>
    </citation>
    <scope>NUCLEOTIDE SEQUENCE [LARGE SCALE GENOMIC DNA]</scope>
    <source>
        <strain evidence="11">CGMCC 1.12606</strain>
    </source>
</reference>
<dbReference type="InterPro" id="IPR015500">
    <property type="entry name" value="Peptidase_S8_subtilisin-rel"/>
</dbReference>
<evidence type="ECO:0000256" key="3">
    <source>
        <dbReference type="ARBA" id="ARBA00022801"/>
    </source>
</evidence>
<keyword evidence="11" id="KW-1185">Reference proteome</keyword>
<dbReference type="PROSITE" id="PS00138">
    <property type="entry name" value="SUBTILASE_SER"/>
    <property type="match status" value="1"/>
</dbReference>
<feature type="active site" description="Charge relay system" evidence="5">
    <location>
        <position position="89"/>
    </location>
</feature>
<dbReference type="RefSeq" id="WP_188370172.1">
    <property type="nucleotide sequence ID" value="NZ_BMFH01000001.1"/>
</dbReference>
<dbReference type="Pfam" id="PF00082">
    <property type="entry name" value="Peptidase_S8"/>
    <property type="match status" value="1"/>
</dbReference>
<dbReference type="PROSITE" id="PS51257">
    <property type="entry name" value="PROKAR_LIPOPROTEIN"/>
    <property type="match status" value="1"/>
</dbReference>
<sequence length="558" mass="61177">MIRNLKLKTLLWSAGFAMMGCGSINIVSTPIENIDTVPLKIAELTEDERKTWGHADLLTDTIPGMSIDRAYEELIGKKKGDKVIVAVLDSGIDLNHEDLDEVIWTNKDEKPGNGIDDDGNGYVDDVHGYNFLGDAYNEQLEYTRILRLNLGDEALRAEARKKLDEELKQAKETRQMLLSNKQQTEQILGIVQQSHDAVSQELGKGDYTKEEVAAMETTDPGMQRSISVIQQMFNYGDSIPEVIGLIKEDIERATEGIDYFNERIDYHFNVDFNGREIVGDDPYNFNDRNYGNGNPMNRVEDESHGTHVAGIIAAERNNGLGVNGVANNVEIMSVRAIPNGDEYDKDIALGIRYAVDNGAKIINASFGKSFSPNAEWVYEAIKYAADNDVLIVHAAGNDALDMDNKNNRGYPNDHKLGDVEYADNVITVGALNDTYGSEMVASFSNYGAKNVDIFAPGGGIYSTMPGGEYEFQGGTSMAAPAVSGIAALIRSYFPNLTAPEVKRILMDSGLSTKQTVVVGGDPEKAKPFAQLSRTGKMVNAYNALILAQKVSDSKTKLP</sequence>
<evidence type="ECO:0000256" key="8">
    <source>
        <dbReference type="SAM" id="SignalP"/>
    </source>
</evidence>
<dbReference type="InterPro" id="IPR051048">
    <property type="entry name" value="Peptidase_S8/S53_subtilisin"/>
</dbReference>
<dbReference type="InterPro" id="IPR017308">
    <property type="entry name" value="Pept_S8_subtilisin_bacteroid"/>
</dbReference>
<evidence type="ECO:0000256" key="1">
    <source>
        <dbReference type="ARBA" id="ARBA00011073"/>
    </source>
</evidence>
<evidence type="ECO:0000256" key="7">
    <source>
        <dbReference type="SAM" id="Coils"/>
    </source>
</evidence>
<dbReference type="Proteomes" id="UP000625780">
    <property type="component" value="Unassembled WGS sequence"/>
</dbReference>
<proteinExistence type="inferred from homology"/>
<gene>
    <name evidence="10" type="ORF">GCM10011361_16200</name>
</gene>
<evidence type="ECO:0000256" key="2">
    <source>
        <dbReference type="ARBA" id="ARBA00022670"/>
    </source>
</evidence>
<dbReference type="PIRSF" id="PIRSF037892">
    <property type="entry name" value="Subtilisin_rel_SRU_0565"/>
    <property type="match status" value="1"/>
</dbReference>
<feature type="chain" id="PRO_5045794322" evidence="8">
    <location>
        <begin position="20"/>
        <end position="558"/>
    </location>
</feature>
<evidence type="ECO:0000313" key="10">
    <source>
        <dbReference type="EMBL" id="GGD50331.1"/>
    </source>
</evidence>
<comment type="similarity">
    <text evidence="1 5 6">Belongs to the peptidase S8 family.</text>
</comment>
<dbReference type="PROSITE" id="PS00137">
    <property type="entry name" value="SUBTILASE_HIS"/>
    <property type="match status" value="1"/>
</dbReference>
<dbReference type="Gene3D" id="3.40.50.200">
    <property type="entry name" value="Peptidase S8/S53 domain"/>
    <property type="match status" value="2"/>
</dbReference>
<dbReference type="InterPro" id="IPR034080">
    <property type="entry name" value="Protease_P7-like_dom"/>
</dbReference>